<comment type="subcellular location">
    <subcellularLocation>
        <location evidence="8">Mitochondrion</location>
    </subcellularLocation>
</comment>
<evidence type="ECO:0000256" key="5">
    <source>
        <dbReference type="ARBA" id="ARBA00022917"/>
    </source>
</evidence>
<evidence type="ECO:0000313" key="11">
    <source>
        <dbReference type="Proteomes" id="UP001212152"/>
    </source>
</evidence>
<dbReference type="Gene3D" id="1.10.10.410">
    <property type="match status" value="1"/>
</dbReference>
<dbReference type="GO" id="GO:0032543">
    <property type="term" value="P:mitochondrial translation"/>
    <property type="evidence" value="ECO:0007669"/>
    <property type="project" value="UniProtKB-UniRule"/>
</dbReference>
<dbReference type="InterPro" id="IPR004413">
    <property type="entry name" value="GatB"/>
</dbReference>
<dbReference type="InterPro" id="IPR014746">
    <property type="entry name" value="Gln_synth/guanido_kin_cat_dom"/>
</dbReference>
<evidence type="ECO:0000256" key="2">
    <source>
        <dbReference type="ARBA" id="ARBA00022598"/>
    </source>
</evidence>
<evidence type="ECO:0000256" key="4">
    <source>
        <dbReference type="ARBA" id="ARBA00022840"/>
    </source>
</evidence>
<sequence length="532" mass="58447">MRLLFPHSPQRSFRATASSCLHSLKPVLRPRALLYRHLSTPPSLLRTSASGKEWEAVIGLEVHAQLSTTTKLFSPAPAAPSPSPNTRVSPIDAAFPGTLPLLNPACVKLAIATALALSSTVRPRSSFDRKHYFYGDSPQGYQITQVFDPIARGGELKVLGELDGIGYDKTVGISQLQIEQDSGKSVHADDGVTTLVDLNRAGVGVLEIVTEPDLRSAEESVAFLKKLQRLLWHIGASVAEMDEGSWRCDVNVSVRPVNGPLGTRTEIKHLMKFTSIKEAIDYEIDRQMALLERNQPVSPETRGFDTRTGQTTRLRSKEDAVDYRVFPDPDLPALVLNAAEIDAVARSLPEPLDTRRERLREQHKLSIYQVAVLMDEPGAVEYFESVARGREGKKAANWVIGELFGWLKMRNLGLRESPVDPALLGSLMDLVESGRLSGLRAKDALHLMIDGDTRPPADIAAANGWTQDNDAAALELLCDEIVAQHPETADKVRAGKTRLIKFFVGEVMKRTKGKSNPVIVATLLRKKLLGDE</sequence>
<accession>A0AAD5TS58</accession>
<dbReference type="NCBIfam" id="TIGR00133">
    <property type="entry name" value="gatB"/>
    <property type="match status" value="1"/>
</dbReference>
<reference evidence="10" key="1">
    <citation type="submission" date="2020-05" db="EMBL/GenBank/DDBJ databases">
        <title>Phylogenomic resolution of chytrid fungi.</title>
        <authorList>
            <person name="Stajich J.E."/>
            <person name="Amses K."/>
            <person name="Simmons R."/>
            <person name="Seto K."/>
            <person name="Myers J."/>
            <person name="Bonds A."/>
            <person name="Quandt C.A."/>
            <person name="Barry K."/>
            <person name="Liu P."/>
            <person name="Grigoriev I."/>
            <person name="Longcore J.E."/>
            <person name="James T.Y."/>
        </authorList>
    </citation>
    <scope>NUCLEOTIDE SEQUENCE</scope>
    <source>
        <strain evidence="10">JEL0379</strain>
    </source>
</reference>
<comment type="caution">
    <text evidence="10">The sequence shown here is derived from an EMBL/GenBank/DDBJ whole genome shotgun (WGS) entry which is preliminary data.</text>
</comment>
<dbReference type="Pfam" id="PF02637">
    <property type="entry name" value="GatB_Yqey"/>
    <property type="match status" value="1"/>
</dbReference>
<name>A0AAD5TS58_9FUNG</name>
<dbReference type="InterPro" id="IPR003789">
    <property type="entry name" value="Asn/Gln_tRNA_amidoTrase-B-like"/>
</dbReference>
<evidence type="ECO:0000256" key="1">
    <source>
        <dbReference type="ARBA" id="ARBA00005306"/>
    </source>
</evidence>
<dbReference type="EC" id="6.3.5.-" evidence="8"/>
<dbReference type="PANTHER" id="PTHR11659">
    <property type="entry name" value="GLUTAMYL-TRNA GLN AMIDOTRANSFERASE SUBUNIT B MITOCHONDRIAL AND PROKARYOTIC PET112-RELATED"/>
    <property type="match status" value="1"/>
</dbReference>
<dbReference type="SUPFAM" id="SSF55931">
    <property type="entry name" value="Glutamine synthetase/guanido kinase"/>
    <property type="match status" value="1"/>
</dbReference>
<dbReference type="GO" id="GO:0005739">
    <property type="term" value="C:mitochondrion"/>
    <property type="evidence" value="ECO:0007669"/>
    <property type="project" value="UniProtKB-SubCell"/>
</dbReference>
<organism evidence="10 11">
    <name type="scientific">Geranomyces variabilis</name>
    <dbReference type="NCBI Taxonomy" id="109894"/>
    <lineage>
        <taxon>Eukaryota</taxon>
        <taxon>Fungi</taxon>
        <taxon>Fungi incertae sedis</taxon>
        <taxon>Chytridiomycota</taxon>
        <taxon>Chytridiomycota incertae sedis</taxon>
        <taxon>Chytridiomycetes</taxon>
        <taxon>Spizellomycetales</taxon>
        <taxon>Powellomycetaceae</taxon>
        <taxon>Geranomyces</taxon>
    </lineage>
</organism>
<dbReference type="GO" id="GO:0050567">
    <property type="term" value="F:glutaminyl-tRNA synthase (glutamine-hydrolyzing) activity"/>
    <property type="evidence" value="ECO:0007669"/>
    <property type="project" value="UniProtKB-UniRule"/>
</dbReference>
<keyword evidence="11" id="KW-1185">Reference proteome</keyword>
<dbReference type="NCBIfam" id="NF004012">
    <property type="entry name" value="PRK05477.1-2"/>
    <property type="match status" value="1"/>
</dbReference>
<dbReference type="InterPro" id="IPR018027">
    <property type="entry name" value="Asn/Gln_amidotransferase"/>
</dbReference>
<dbReference type="FunFam" id="1.10.10.410:FF:000001">
    <property type="entry name" value="Aspartyl/glutamyl-tRNA(Asn/Gln) amidotransferase subunit B"/>
    <property type="match status" value="1"/>
</dbReference>
<keyword evidence="8" id="KW-0496">Mitochondrion</keyword>
<feature type="domain" description="Asn/Gln amidotransferase" evidence="9">
    <location>
        <begin position="381"/>
        <end position="528"/>
    </location>
</feature>
<keyword evidence="3 8" id="KW-0547">Nucleotide-binding</keyword>
<gene>
    <name evidence="10" type="ORF">HDU87_001874</name>
</gene>
<dbReference type="NCBIfam" id="NF004014">
    <property type="entry name" value="PRK05477.1-4"/>
    <property type="match status" value="1"/>
</dbReference>
<dbReference type="GO" id="GO:0030956">
    <property type="term" value="C:glutamyl-tRNA(Gln) amidotransferase complex"/>
    <property type="evidence" value="ECO:0007669"/>
    <property type="project" value="UniProtKB-UniRule"/>
</dbReference>
<proteinExistence type="inferred from homology"/>
<comment type="catalytic activity">
    <reaction evidence="7 8">
        <text>L-glutamyl-tRNA(Gln) + L-glutamine + ATP + H2O = L-glutaminyl-tRNA(Gln) + L-glutamate + ADP + phosphate + H(+)</text>
        <dbReference type="Rhea" id="RHEA:17521"/>
        <dbReference type="Rhea" id="RHEA-COMP:9681"/>
        <dbReference type="Rhea" id="RHEA-COMP:9684"/>
        <dbReference type="ChEBI" id="CHEBI:15377"/>
        <dbReference type="ChEBI" id="CHEBI:15378"/>
        <dbReference type="ChEBI" id="CHEBI:29985"/>
        <dbReference type="ChEBI" id="CHEBI:30616"/>
        <dbReference type="ChEBI" id="CHEBI:43474"/>
        <dbReference type="ChEBI" id="CHEBI:58359"/>
        <dbReference type="ChEBI" id="CHEBI:78520"/>
        <dbReference type="ChEBI" id="CHEBI:78521"/>
        <dbReference type="ChEBI" id="CHEBI:456216"/>
    </reaction>
</comment>
<comment type="similarity">
    <text evidence="1 8">Belongs to the GatB/GatE family. GatB subfamily.</text>
</comment>
<dbReference type="InterPro" id="IPR017959">
    <property type="entry name" value="Asn/Gln-tRNA_amidoTrfase_suB/E"/>
</dbReference>
<dbReference type="SMART" id="SM00845">
    <property type="entry name" value="GatB_Yqey"/>
    <property type="match status" value="1"/>
</dbReference>
<evidence type="ECO:0000256" key="7">
    <source>
        <dbReference type="ARBA" id="ARBA00047913"/>
    </source>
</evidence>
<protein>
    <recommendedName>
        <fullName evidence="8">Glutamyl-tRNA(Gln) amidotransferase subunit B, mitochondrial</fullName>
        <shortName evidence="8">Glu-AdT subunit B</shortName>
        <ecNumber evidence="8">6.3.5.-</ecNumber>
    </recommendedName>
</protein>
<dbReference type="InterPro" id="IPR023168">
    <property type="entry name" value="GatB_Yqey_C_2"/>
</dbReference>
<keyword evidence="4 8" id="KW-0067">ATP-binding</keyword>
<comment type="function">
    <text evidence="8">Allows the formation of correctly charged Gln-tRNA(Gln) through the transamidation of misacylated Glu-tRNA(Gln) in the mitochondria. The reaction takes place in the presence of glutamine and ATP through an activated gamma-phospho-Glu-tRNA(Gln).</text>
</comment>
<dbReference type="HAMAP" id="MF_00121">
    <property type="entry name" value="GatB"/>
    <property type="match status" value="1"/>
</dbReference>
<keyword evidence="2 8" id="KW-0436">Ligase</keyword>
<dbReference type="Proteomes" id="UP001212152">
    <property type="component" value="Unassembled WGS sequence"/>
</dbReference>
<evidence type="ECO:0000259" key="9">
    <source>
        <dbReference type="SMART" id="SM00845"/>
    </source>
</evidence>
<dbReference type="GO" id="GO:0005524">
    <property type="term" value="F:ATP binding"/>
    <property type="evidence" value="ECO:0007669"/>
    <property type="project" value="UniProtKB-KW"/>
</dbReference>
<comment type="subunit">
    <text evidence="8">Subunit of the heterotrimeric GatCAB amidotransferase (AdT) complex, composed of A, B and C subunits.</text>
</comment>
<dbReference type="AlphaFoldDB" id="A0AAD5TS58"/>
<dbReference type="InterPro" id="IPR006075">
    <property type="entry name" value="Asn/Gln-tRNA_Trfase_suB/E_cat"/>
</dbReference>
<evidence type="ECO:0000256" key="6">
    <source>
        <dbReference type="ARBA" id="ARBA00047380"/>
    </source>
</evidence>
<dbReference type="GO" id="GO:0070681">
    <property type="term" value="P:glutaminyl-tRNAGln biosynthesis via transamidation"/>
    <property type="evidence" value="ECO:0007669"/>
    <property type="project" value="UniProtKB-UniRule"/>
</dbReference>
<evidence type="ECO:0000313" key="10">
    <source>
        <dbReference type="EMBL" id="KAJ3180761.1"/>
    </source>
</evidence>
<dbReference type="SUPFAM" id="SSF89095">
    <property type="entry name" value="GatB/YqeY motif"/>
    <property type="match status" value="1"/>
</dbReference>
<dbReference type="EMBL" id="JADGJQ010000015">
    <property type="protein sequence ID" value="KAJ3180761.1"/>
    <property type="molecule type" value="Genomic_DNA"/>
</dbReference>
<dbReference type="PANTHER" id="PTHR11659:SF0">
    <property type="entry name" value="GLUTAMYL-TRNA(GLN) AMIDOTRANSFERASE SUBUNIT B, MITOCHONDRIAL"/>
    <property type="match status" value="1"/>
</dbReference>
<evidence type="ECO:0000256" key="8">
    <source>
        <dbReference type="HAMAP-Rule" id="MF_03147"/>
    </source>
</evidence>
<keyword evidence="5 8" id="KW-0648">Protein biosynthesis</keyword>
<evidence type="ECO:0000256" key="3">
    <source>
        <dbReference type="ARBA" id="ARBA00022741"/>
    </source>
</evidence>
<comment type="catalytic activity">
    <reaction evidence="6">
        <text>L-aspartyl-tRNA(Asn) + L-glutamine + ATP + H2O = L-asparaginyl-tRNA(Asn) + L-glutamate + ADP + phosphate + 2 H(+)</text>
        <dbReference type="Rhea" id="RHEA:14513"/>
        <dbReference type="Rhea" id="RHEA-COMP:9674"/>
        <dbReference type="Rhea" id="RHEA-COMP:9677"/>
        <dbReference type="ChEBI" id="CHEBI:15377"/>
        <dbReference type="ChEBI" id="CHEBI:15378"/>
        <dbReference type="ChEBI" id="CHEBI:29985"/>
        <dbReference type="ChEBI" id="CHEBI:30616"/>
        <dbReference type="ChEBI" id="CHEBI:43474"/>
        <dbReference type="ChEBI" id="CHEBI:58359"/>
        <dbReference type="ChEBI" id="CHEBI:78515"/>
        <dbReference type="ChEBI" id="CHEBI:78516"/>
        <dbReference type="ChEBI" id="CHEBI:456216"/>
    </reaction>
</comment>
<dbReference type="Pfam" id="PF02934">
    <property type="entry name" value="GatB_N"/>
    <property type="match status" value="1"/>
</dbReference>